<dbReference type="EMBL" id="BGPR01000211">
    <property type="protein sequence ID" value="GBM05072.1"/>
    <property type="molecule type" value="Genomic_DNA"/>
</dbReference>
<reference evidence="1 2" key="1">
    <citation type="journal article" date="2019" name="Sci. Rep.">
        <title>Orb-weaving spider Araneus ventricosus genome elucidates the spidroin gene catalogue.</title>
        <authorList>
            <person name="Kono N."/>
            <person name="Nakamura H."/>
            <person name="Ohtoshi R."/>
            <person name="Moran D.A.P."/>
            <person name="Shinohara A."/>
            <person name="Yoshida Y."/>
            <person name="Fujiwara M."/>
            <person name="Mori M."/>
            <person name="Tomita M."/>
            <person name="Arakawa K."/>
        </authorList>
    </citation>
    <scope>NUCLEOTIDE SEQUENCE [LARGE SCALE GENOMIC DNA]</scope>
</reference>
<evidence type="ECO:0000313" key="1">
    <source>
        <dbReference type="EMBL" id="GBM05072.1"/>
    </source>
</evidence>
<comment type="caution">
    <text evidence="1">The sequence shown here is derived from an EMBL/GenBank/DDBJ whole genome shotgun (WGS) entry which is preliminary data.</text>
</comment>
<proteinExistence type="predicted"/>
<dbReference type="AlphaFoldDB" id="A0A4Y2CKY1"/>
<evidence type="ECO:0008006" key="3">
    <source>
        <dbReference type="Google" id="ProtNLM"/>
    </source>
</evidence>
<sequence length="90" mass="9828">MAYRRNHDGSSDETLLNGGFGIHLIFSDGGIHYRKIGAGKVASNFTCKLRAIVEVLELYLSLPDLNKAKGFVIFRDSRAAFEAVQRGGLG</sequence>
<accession>A0A4Y2CKY1</accession>
<keyword evidence="2" id="KW-1185">Reference proteome</keyword>
<dbReference type="GO" id="GO:0003676">
    <property type="term" value="F:nucleic acid binding"/>
    <property type="evidence" value="ECO:0007669"/>
    <property type="project" value="InterPro"/>
</dbReference>
<evidence type="ECO:0000313" key="2">
    <source>
        <dbReference type="Proteomes" id="UP000499080"/>
    </source>
</evidence>
<dbReference type="SUPFAM" id="SSF53098">
    <property type="entry name" value="Ribonuclease H-like"/>
    <property type="match status" value="1"/>
</dbReference>
<dbReference type="OrthoDB" id="6437576at2759"/>
<organism evidence="1 2">
    <name type="scientific">Araneus ventricosus</name>
    <name type="common">Orbweaver spider</name>
    <name type="synonym">Epeira ventricosa</name>
    <dbReference type="NCBI Taxonomy" id="182803"/>
    <lineage>
        <taxon>Eukaryota</taxon>
        <taxon>Metazoa</taxon>
        <taxon>Ecdysozoa</taxon>
        <taxon>Arthropoda</taxon>
        <taxon>Chelicerata</taxon>
        <taxon>Arachnida</taxon>
        <taxon>Araneae</taxon>
        <taxon>Araneomorphae</taxon>
        <taxon>Entelegynae</taxon>
        <taxon>Araneoidea</taxon>
        <taxon>Araneidae</taxon>
        <taxon>Araneus</taxon>
    </lineage>
</organism>
<dbReference type="Proteomes" id="UP000499080">
    <property type="component" value="Unassembled WGS sequence"/>
</dbReference>
<dbReference type="InterPro" id="IPR012337">
    <property type="entry name" value="RNaseH-like_sf"/>
</dbReference>
<protein>
    <recommendedName>
        <fullName evidence="3">RNase H type-1 domain-containing protein</fullName>
    </recommendedName>
</protein>
<dbReference type="InterPro" id="IPR036397">
    <property type="entry name" value="RNaseH_sf"/>
</dbReference>
<name>A0A4Y2CKY1_ARAVE</name>
<dbReference type="Gene3D" id="3.30.420.10">
    <property type="entry name" value="Ribonuclease H-like superfamily/Ribonuclease H"/>
    <property type="match status" value="1"/>
</dbReference>
<gene>
    <name evidence="1" type="ORF">AVEN_210786_1</name>
</gene>